<dbReference type="Pfam" id="PF13091">
    <property type="entry name" value="PLDc_2"/>
    <property type="match status" value="1"/>
</dbReference>
<proteinExistence type="predicted"/>
<dbReference type="GO" id="GO:0032049">
    <property type="term" value="P:cardiolipin biosynthetic process"/>
    <property type="evidence" value="ECO:0007669"/>
    <property type="project" value="UniProtKB-ARBA"/>
</dbReference>
<evidence type="ECO:0000259" key="2">
    <source>
        <dbReference type="PROSITE" id="PS50035"/>
    </source>
</evidence>
<dbReference type="InterPro" id="IPR025202">
    <property type="entry name" value="PLD-like_dom"/>
</dbReference>
<dbReference type="InterPro" id="IPR001736">
    <property type="entry name" value="PLipase_D/transphosphatidylase"/>
</dbReference>
<dbReference type="PANTHER" id="PTHR21248">
    <property type="entry name" value="CARDIOLIPIN SYNTHASE"/>
    <property type="match status" value="1"/>
</dbReference>
<evidence type="ECO:0000313" key="3">
    <source>
        <dbReference type="EMBL" id="KAJ7739658.1"/>
    </source>
</evidence>
<feature type="region of interest" description="Disordered" evidence="1">
    <location>
        <begin position="288"/>
        <end position="343"/>
    </location>
</feature>
<dbReference type="GO" id="GO:0030572">
    <property type="term" value="F:phosphatidyltransferase activity"/>
    <property type="evidence" value="ECO:0007669"/>
    <property type="project" value="UniProtKB-ARBA"/>
</dbReference>
<evidence type="ECO:0000256" key="1">
    <source>
        <dbReference type="SAM" id="MobiDB-lite"/>
    </source>
</evidence>
<sequence>MISPKVYELCTSTETVSSILAKDPGEAPGNAWKKLYGHHSPGTKESIAKAREHRAAHTAEDLKKARECGKWGATEPSELFLKLYHDSLCTLDHSVASAMVSPPLMGSSGTIPLSVISVVPDIMRHMSNLIVRADKEVFLATNYWQNSVASKYITNAMKELSRRAGERGTKVVMKIEYDRGSPRQVLQNHYIVAEKEYTGKNVGMPAPEEIPNIDLQVMNYHRPMLGTFHCKYMIVDRKYAVLQSNNIQDNDNVEMMTHLEGPIVDSLYDMALISWHLKLTPNLPSADHPEVDGGLGSIDDETAQGDIATGPTTAESVVHPVGQSSSQANEAMSDNKSNDQLNYQSQVKGPDEATKVFLYSGQQGISAAQITHPSPEDAPLPEHTTDDPHYDTDIAGEIARVQTSVSPHDGLTRMEAVTKHLNHTKNPGFKGTAPPRGKGEEFTPYIPHPTSESFPIAMVCREPHGTPDHESVYNPQNEVWLSALRNAKKNVFIQSPTLNAAPLVPAIIEACERGIDVFCYICLGYNDTGELLPGQGGTNEMIVHKMYTELSEKGKQRLHYFWYIGADQTVPIVAKKKKRSCHVKVMIVDEHIGIQGNGNQDTQSWYHSQEINVMFDSATVCKAWIDGLRRNQNTHLYGPVDKTDGIWRDENGNQPQDVIGIDPGRFSWAKGFVGAIERVRGTGDF</sequence>
<accession>A0AAD7MZY6</accession>
<feature type="compositionally biased region" description="Polar residues" evidence="1">
    <location>
        <begin position="322"/>
        <end position="343"/>
    </location>
</feature>
<protein>
    <submittedName>
        <fullName evidence="3">Iq calmodulin-binding motif protein</fullName>
    </submittedName>
</protein>
<dbReference type="PANTHER" id="PTHR21248:SF22">
    <property type="entry name" value="PHOSPHOLIPASE D"/>
    <property type="match status" value="1"/>
</dbReference>
<keyword evidence="4" id="KW-1185">Reference proteome</keyword>
<dbReference type="EMBL" id="JARJLG010000131">
    <property type="protein sequence ID" value="KAJ7739658.1"/>
    <property type="molecule type" value="Genomic_DNA"/>
</dbReference>
<dbReference type="AlphaFoldDB" id="A0AAD7MZY6"/>
<reference evidence="3" key="1">
    <citation type="submission" date="2023-03" db="EMBL/GenBank/DDBJ databases">
        <title>Massive genome expansion in bonnet fungi (Mycena s.s.) driven by repeated elements and novel gene families across ecological guilds.</title>
        <authorList>
            <consortium name="Lawrence Berkeley National Laboratory"/>
            <person name="Harder C.B."/>
            <person name="Miyauchi S."/>
            <person name="Viragh M."/>
            <person name="Kuo A."/>
            <person name="Thoen E."/>
            <person name="Andreopoulos B."/>
            <person name="Lu D."/>
            <person name="Skrede I."/>
            <person name="Drula E."/>
            <person name="Henrissat B."/>
            <person name="Morin E."/>
            <person name="Kohler A."/>
            <person name="Barry K."/>
            <person name="LaButti K."/>
            <person name="Morin E."/>
            <person name="Salamov A."/>
            <person name="Lipzen A."/>
            <person name="Mereny Z."/>
            <person name="Hegedus B."/>
            <person name="Baldrian P."/>
            <person name="Stursova M."/>
            <person name="Weitz H."/>
            <person name="Taylor A."/>
            <person name="Grigoriev I.V."/>
            <person name="Nagy L.G."/>
            <person name="Martin F."/>
            <person name="Kauserud H."/>
        </authorList>
    </citation>
    <scope>NUCLEOTIDE SEQUENCE</scope>
    <source>
        <strain evidence="3">CBHHK188m</strain>
    </source>
</reference>
<evidence type="ECO:0000313" key="4">
    <source>
        <dbReference type="Proteomes" id="UP001215280"/>
    </source>
</evidence>
<dbReference type="Gene3D" id="3.30.870.10">
    <property type="entry name" value="Endonuclease Chain A"/>
    <property type="match status" value="2"/>
</dbReference>
<dbReference type="PROSITE" id="PS50035">
    <property type="entry name" value="PLD"/>
    <property type="match status" value="1"/>
</dbReference>
<feature type="domain" description="PLD phosphodiesterase" evidence="2">
    <location>
        <begin position="224"/>
        <end position="251"/>
    </location>
</feature>
<organism evidence="3 4">
    <name type="scientific">Mycena maculata</name>
    <dbReference type="NCBI Taxonomy" id="230809"/>
    <lineage>
        <taxon>Eukaryota</taxon>
        <taxon>Fungi</taxon>
        <taxon>Dikarya</taxon>
        <taxon>Basidiomycota</taxon>
        <taxon>Agaricomycotina</taxon>
        <taxon>Agaricomycetes</taxon>
        <taxon>Agaricomycetidae</taxon>
        <taxon>Agaricales</taxon>
        <taxon>Marasmiineae</taxon>
        <taxon>Mycenaceae</taxon>
        <taxon>Mycena</taxon>
    </lineage>
</organism>
<gene>
    <name evidence="3" type="ORF">DFH07DRAFT_76682</name>
</gene>
<dbReference type="SUPFAM" id="SSF56024">
    <property type="entry name" value="Phospholipase D/nuclease"/>
    <property type="match status" value="2"/>
</dbReference>
<dbReference type="CDD" id="cd00138">
    <property type="entry name" value="PLDc_SF"/>
    <property type="match status" value="2"/>
</dbReference>
<dbReference type="Proteomes" id="UP001215280">
    <property type="component" value="Unassembled WGS sequence"/>
</dbReference>
<name>A0AAD7MZY6_9AGAR</name>
<comment type="caution">
    <text evidence="3">The sequence shown here is derived from an EMBL/GenBank/DDBJ whole genome shotgun (WGS) entry which is preliminary data.</text>
</comment>